<name>A0ABT1QPH2_9GAMM</name>
<gene>
    <name evidence="1" type="ORF">NM961_05575</name>
</gene>
<accession>A0ABT1QPH2</accession>
<sequence>MDQGCLPKFDGVGSVQENRVRLRHGDGEIVDHAVRRRRQQRAGAQIAILLAFDEAHQTGLLLNRRALNAARGGSVAVPAGADSA</sequence>
<dbReference type="Proteomes" id="UP001165498">
    <property type="component" value="Unassembled WGS sequence"/>
</dbReference>
<comment type="caution">
    <text evidence="1">The sequence shown here is derived from an EMBL/GenBank/DDBJ whole genome shotgun (WGS) entry which is preliminary data.</text>
</comment>
<evidence type="ECO:0000313" key="2">
    <source>
        <dbReference type="Proteomes" id="UP001165498"/>
    </source>
</evidence>
<proteinExistence type="predicted"/>
<dbReference type="RefSeq" id="WP_255912534.1">
    <property type="nucleotide sequence ID" value="NZ_JANFQO010000004.1"/>
</dbReference>
<keyword evidence="2" id="KW-1185">Reference proteome</keyword>
<protein>
    <submittedName>
        <fullName evidence="1">Uncharacterized protein</fullName>
    </submittedName>
</protein>
<evidence type="ECO:0000313" key="1">
    <source>
        <dbReference type="EMBL" id="MCQ4164176.1"/>
    </source>
</evidence>
<organism evidence="1 2">
    <name type="scientific">Tahibacter harae</name>
    <dbReference type="NCBI Taxonomy" id="2963937"/>
    <lineage>
        <taxon>Bacteria</taxon>
        <taxon>Pseudomonadati</taxon>
        <taxon>Pseudomonadota</taxon>
        <taxon>Gammaproteobacteria</taxon>
        <taxon>Lysobacterales</taxon>
        <taxon>Rhodanobacteraceae</taxon>
        <taxon>Tahibacter</taxon>
    </lineage>
</organism>
<dbReference type="EMBL" id="JANFQO010000004">
    <property type="protein sequence ID" value="MCQ4164176.1"/>
    <property type="molecule type" value="Genomic_DNA"/>
</dbReference>
<reference evidence="1" key="1">
    <citation type="submission" date="2022-07" db="EMBL/GenBank/DDBJ databases">
        <title>Tahibacter sp., a new gammaproteobacterium isolated from the silt sample collected at pig farm.</title>
        <authorList>
            <person name="Chen H."/>
        </authorList>
    </citation>
    <scope>NUCLEOTIDE SEQUENCE</scope>
    <source>
        <strain evidence="1">P2K</strain>
    </source>
</reference>